<reference evidence="2" key="1">
    <citation type="submission" date="2018-07" db="EMBL/GenBank/DDBJ databases">
        <authorList>
            <person name="Somerville V."/>
        </authorList>
    </citation>
    <scope>NUCLEOTIDE SEQUENCE</scope>
    <source>
        <strain evidence="2">NWC_2_2</strain>
    </source>
</reference>
<sequence>MTMSLKERQEKLLEILRLLRDKGDFDQAKAMFNEAFSSVSVKEITEAERALIAGGLNPQEIKNLCTVHAEVFRGSIGEQEAGEAFARPGHPVQTLKQENIVLTSLVNDALLSDLARYEAKPAPELLAKIKQELADLAQVDKHYTRKEISMFPLMTKYGITAPPQVMWGVDDDIRAWIKEARQAAETGEAELLAKKVKQAAKEVTEMIFKEEAIMLPLLTEVATPADWLRVKEDELRVGYCLIPNPPAWRPSAAELAEKKAADPATIAKWNDQIGAFAGQLGGNEAENYQKLVEVEQAEEKARPALTESFIEFAEGSLSYEQLSAVLDLLPLDLVFVDKDDVIRYFGGSCGFYPHSKNDLGMNLFSIHMPKSVPKVKAIVDDLRSGRKDKHAFWFEVRGRFVYIQYLAVRNKAGEYLGVLEVLQDITDLRALQGKKKEL</sequence>
<dbReference type="RefSeq" id="WP_035172065.1">
    <property type="nucleotide sequence ID" value="NZ_CP046131.1"/>
</dbReference>
<dbReference type="GO" id="GO:0005886">
    <property type="term" value="C:plasma membrane"/>
    <property type="evidence" value="ECO:0007669"/>
    <property type="project" value="TreeGrafter"/>
</dbReference>
<organism evidence="2">
    <name type="scientific">Lactobacillus delbrueckii subsp. lactis</name>
    <dbReference type="NCBI Taxonomy" id="29397"/>
    <lineage>
        <taxon>Bacteria</taxon>
        <taxon>Bacillati</taxon>
        <taxon>Bacillota</taxon>
        <taxon>Bacilli</taxon>
        <taxon>Lactobacillales</taxon>
        <taxon>Lactobacillaceae</taxon>
        <taxon>Lactobacillus</taxon>
    </lineage>
</organism>
<dbReference type="InterPro" id="IPR007380">
    <property type="entry name" value="DUF438"/>
</dbReference>
<protein>
    <submittedName>
        <fullName evidence="2">DUF438 domain-containing protein</fullName>
    </submittedName>
</protein>
<gene>
    <name evidence="2" type="ORF">DQL93_10545</name>
</gene>
<dbReference type="AlphaFoldDB" id="A0A3G6JJR4"/>
<dbReference type="Pfam" id="PF04282">
    <property type="entry name" value="DUF438"/>
    <property type="match status" value="1"/>
</dbReference>
<dbReference type="Gene3D" id="1.20.120.520">
    <property type="entry name" value="nmb1532 protein domain like"/>
    <property type="match status" value="1"/>
</dbReference>
<dbReference type="EMBL" id="CP031023">
    <property type="protein sequence ID" value="AZA16850.1"/>
    <property type="molecule type" value="Genomic_DNA"/>
</dbReference>
<feature type="domain" description="PAC" evidence="1">
    <location>
        <begin position="378"/>
        <end position="437"/>
    </location>
</feature>
<dbReference type="PANTHER" id="PTHR39966">
    <property type="entry name" value="BLL2471 PROTEIN-RELATED"/>
    <property type="match status" value="1"/>
</dbReference>
<proteinExistence type="predicted"/>
<dbReference type="PROSITE" id="PS50113">
    <property type="entry name" value="PAC"/>
    <property type="match status" value="1"/>
</dbReference>
<accession>A0A3G6JJR4</accession>
<evidence type="ECO:0000313" key="2">
    <source>
        <dbReference type="EMBL" id="AZA16850.1"/>
    </source>
</evidence>
<dbReference type="InterPro" id="IPR035965">
    <property type="entry name" value="PAS-like_dom_sf"/>
</dbReference>
<dbReference type="InterPro" id="IPR012312">
    <property type="entry name" value="Hemerythrin-like"/>
</dbReference>
<dbReference type="SUPFAM" id="SSF55785">
    <property type="entry name" value="PYP-like sensor domain (PAS domain)"/>
    <property type="match status" value="1"/>
</dbReference>
<dbReference type="InterPro" id="IPR000700">
    <property type="entry name" value="PAS-assoc_C"/>
</dbReference>
<dbReference type="Pfam" id="PF13596">
    <property type="entry name" value="PAS_10"/>
    <property type="match status" value="1"/>
</dbReference>
<dbReference type="PANTHER" id="PTHR39966:SF3">
    <property type="entry name" value="DUF438 DOMAIN-CONTAINING PROTEIN"/>
    <property type="match status" value="1"/>
</dbReference>
<dbReference type="Pfam" id="PF01814">
    <property type="entry name" value="Hemerythrin"/>
    <property type="match status" value="1"/>
</dbReference>
<name>A0A3G6JJR4_LACDL</name>
<evidence type="ECO:0000259" key="1">
    <source>
        <dbReference type="PROSITE" id="PS50113"/>
    </source>
</evidence>